<protein>
    <recommendedName>
        <fullName evidence="3">LytR/CpsA/Psr regulator C-terminal domain-containing protein</fullName>
    </recommendedName>
</protein>
<name>A0A0G0K2B6_9BACT</name>
<evidence type="ECO:0000313" key="1">
    <source>
        <dbReference type="EMBL" id="KKQ73863.1"/>
    </source>
</evidence>
<evidence type="ECO:0008006" key="3">
    <source>
        <dbReference type="Google" id="ProtNLM"/>
    </source>
</evidence>
<accession>A0A0G0K2B6</accession>
<proteinExistence type="predicted"/>
<comment type="caution">
    <text evidence="1">The sequence shown here is derived from an EMBL/GenBank/DDBJ whole genome shotgun (WGS) entry which is preliminary data.</text>
</comment>
<gene>
    <name evidence="1" type="ORF">US96_C0049G0006</name>
</gene>
<evidence type="ECO:0000313" key="2">
    <source>
        <dbReference type="Proteomes" id="UP000034181"/>
    </source>
</evidence>
<sequence>MSKLAALLSVLALILVLALGTYFFINRQATKKELESLKSEISALNQKPLNGQPVLGNLTENPSTKTATQSSQIKVGLRNGTKTIGLTTRYEAEVLKNLKDSVIISKENASKNDYDRTVVVVFNENFRDLAADMAKNIKAGVESLPAGEEKPEGVDILVIFGRDKK</sequence>
<reference evidence="1 2" key="1">
    <citation type="journal article" date="2015" name="Nature">
        <title>rRNA introns, odd ribosomes, and small enigmatic genomes across a large radiation of phyla.</title>
        <authorList>
            <person name="Brown C.T."/>
            <person name="Hug L.A."/>
            <person name="Thomas B.C."/>
            <person name="Sharon I."/>
            <person name="Castelle C.J."/>
            <person name="Singh A."/>
            <person name="Wilkins M.J."/>
            <person name="Williams K.H."/>
            <person name="Banfield J.F."/>
        </authorList>
    </citation>
    <scope>NUCLEOTIDE SEQUENCE [LARGE SCALE GENOMIC DNA]</scope>
</reference>
<dbReference type="AlphaFoldDB" id="A0A0G0K2B6"/>
<dbReference type="Proteomes" id="UP000034181">
    <property type="component" value="Unassembled WGS sequence"/>
</dbReference>
<organism evidence="1 2">
    <name type="scientific">Candidatus Woesebacteria bacterium GW2011_GWB1_38_5b</name>
    <dbReference type="NCBI Taxonomy" id="1618569"/>
    <lineage>
        <taxon>Bacteria</taxon>
        <taxon>Candidatus Woeseibacteriota</taxon>
    </lineage>
</organism>
<dbReference type="EMBL" id="LBUZ01000049">
    <property type="protein sequence ID" value="KKQ73863.1"/>
    <property type="molecule type" value="Genomic_DNA"/>
</dbReference>